<evidence type="ECO:0000256" key="3">
    <source>
        <dbReference type="ARBA" id="ARBA00022448"/>
    </source>
</evidence>
<dbReference type="GO" id="GO:0031080">
    <property type="term" value="C:nuclear pore outer ring"/>
    <property type="evidence" value="ECO:0007669"/>
    <property type="project" value="TreeGrafter"/>
</dbReference>
<comment type="subcellular location">
    <subcellularLocation>
        <location evidence="1">Nucleus</location>
        <location evidence="1">Nuclear pore complex</location>
    </subcellularLocation>
</comment>
<keyword evidence="14" id="KW-1185">Reference proteome</keyword>
<dbReference type="PANTHER" id="PTHR11024:SF3">
    <property type="entry name" value="NUCLEOPORIN SEH1"/>
    <property type="match status" value="1"/>
</dbReference>
<proteinExistence type="inferred from homology"/>
<evidence type="ECO:0000256" key="11">
    <source>
        <dbReference type="PROSITE-ProRule" id="PRU00221"/>
    </source>
</evidence>
<evidence type="ECO:0000256" key="9">
    <source>
        <dbReference type="ARBA" id="ARBA00023132"/>
    </source>
</evidence>
<comment type="similarity">
    <text evidence="2">Belongs to the WD repeat SEC13 family.</text>
</comment>
<keyword evidence="9" id="KW-0906">Nuclear pore complex</keyword>
<dbReference type="InterPro" id="IPR015943">
    <property type="entry name" value="WD40/YVTN_repeat-like_dom_sf"/>
</dbReference>
<dbReference type="SUPFAM" id="SSF50978">
    <property type="entry name" value="WD40 repeat-like"/>
    <property type="match status" value="1"/>
</dbReference>
<dbReference type="GO" id="GO:1904263">
    <property type="term" value="P:positive regulation of TORC1 signaling"/>
    <property type="evidence" value="ECO:0007669"/>
    <property type="project" value="TreeGrafter"/>
</dbReference>
<keyword evidence="8" id="KW-0811">Translocation</keyword>
<accession>A0A5M9JA87</accession>
<feature type="compositionally biased region" description="Polar residues" evidence="12">
    <location>
        <begin position="188"/>
        <end position="199"/>
    </location>
</feature>
<protein>
    <submittedName>
        <fullName evidence="13">Uncharacterized protein</fullName>
    </submittedName>
</protein>
<dbReference type="EMBL" id="VICG01000015">
    <property type="protein sequence ID" value="KAA8564566.1"/>
    <property type="molecule type" value="Genomic_DNA"/>
</dbReference>
<dbReference type="VEuPathDB" id="FungiDB:MFRU_013g01420"/>
<dbReference type="GO" id="GO:0005198">
    <property type="term" value="F:structural molecule activity"/>
    <property type="evidence" value="ECO:0007669"/>
    <property type="project" value="InterPro"/>
</dbReference>
<keyword evidence="10" id="KW-0539">Nucleus</keyword>
<sequence>MVTGNMDTDTGWVIQYWNRNGIGYVRTCESRARGSYLGFPLASDIDISDIPPPPPDAFQLLTSTHRDLVEASAFNTTGTRFASGSADGKIKVFNRHHDGSWALCDTWGAHHGGEVLELQWLPQRSTRTSSPRSAPTAASSCGSRIPRSRPTRAGASTRRTGAQSGRRAARRARASSASPSSTARRPGTRTSRCWTATRS</sequence>
<dbReference type="GO" id="GO:0034198">
    <property type="term" value="P:cellular response to amino acid starvation"/>
    <property type="evidence" value="ECO:0007669"/>
    <property type="project" value="TreeGrafter"/>
</dbReference>
<evidence type="ECO:0000256" key="10">
    <source>
        <dbReference type="ARBA" id="ARBA00023242"/>
    </source>
</evidence>
<dbReference type="AlphaFoldDB" id="A0A5M9JA87"/>
<keyword evidence="3" id="KW-0813">Transport</keyword>
<dbReference type="PANTHER" id="PTHR11024">
    <property type="entry name" value="NUCLEAR PORE COMPLEX PROTEIN SEC13 / SEH1 FAMILY MEMBER"/>
    <property type="match status" value="1"/>
</dbReference>
<evidence type="ECO:0000256" key="6">
    <source>
        <dbReference type="ARBA" id="ARBA00022816"/>
    </source>
</evidence>
<keyword evidence="7" id="KW-0653">Protein transport</keyword>
<feature type="compositionally biased region" description="Low complexity" evidence="12">
    <location>
        <begin position="124"/>
        <end position="140"/>
    </location>
</feature>
<evidence type="ECO:0000313" key="13">
    <source>
        <dbReference type="EMBL" id="KAA8564566.1"/>
    </source>
</evidence>
<dbReference type="PROSITE" id="PS50082">
    <property type="entry name" value="WD_REPEATS_2"/>
    <property type="match status" value="1"/>
</dbReference>
<reference evidence="13 14" key="1">
    <citation type="submission" date="2019-06" db="EMBL/GenBank/DDBJ databases">
        <title>Genome Sequence of the Brown Rot Fungal Pathogen Monilinia fructicola.</title>
        <authorList>
            <person name="De Miccolis Angelini R.M."/>
            <person name="Landi L."/>
            <person name="Abate D."/>
            <person name="Pollastro S."/>
            <person name="Romanazzi G."/>
            <person name="Faretra F."/>
        </authorList>
    </citation>
    <scope>NUCLEOTIDE SEQUENCE [LARGE SCALE GENOMIC DNA]</scope>
    <source>
        <strain evidence="13 14">Mfrc123</strain>
    </source>
</reference>
<evidence type="ECO:0000313" key="14">
    <source>
        <dbReference type="Proteomes" id="UP000322873"/>
    </source>
</evidence>
<feature type="compositionally biased region" description="Low complexity" evidence="12">
    <location>
        <begin position="156"/>
        <end position="166"/>
    </location>
</feature>
<dbReference type="InterPro" id="IPR001680">
    <property type="entry name" value="WD40_rpt"/>
</dbReference>
<dbReference type="GO" id="GO:0051028">
    <property type="term" value="P:mRNA transport"/>
    <property type="evidence" value="ECO:0007669"/>
    <property type="project" value="UniProtKB-KW"/>
</dbReference>
<dbReference type="InterPro" id="IPR037363">
    <property type="entry name" value="Sec13/Seh1_fam"/>
</dbReference>
<keyword evidence="6" id="KW-0509">mRNA transport</keyword>
<evidence type="ECO:0000256" key="8">
    <source>
        <dbReference type="ARBA" id="ARBA00023010"/>
    </source>
</evidence>
<dbReference type="GO" id="GO:0035859">
    <property type="term" value="C:Seh1-associated complex"/>
    <property type="evidence" value="ECO:0007669"/>
    <property type="project" value="TreeGrafter"/>
</dbReference>
<comment type="caution">
    <text evidence="13">The sequence shown here is derived from an EMBL/GenBank/DDBJ whole genome shotgun (WGS) entry which is preliminary data.</text>
</comment>
<feature type="repeat" description="WD" evidence="11">
    <location>
        <begin position="62"/>
        <end position="94"/>
    </location>
</feature>
<evidence type="ECO:0000256" key="12">
    <source>
        <dbReference type="SAM" id="MobiDB-lite"/>
    </source>
</evidence>
<dbReference type="Proteomes" id="UP000322873">
    <property type="component" value="Unassembled WGS sequence"/>
</dbReference>
<gene>
    <name evidence="13" type="ORF">EYC84_011486</name>
</gene>
<evidence type="ECO:0000256" key="4">
    <source>
        <dbReference type="ARBA" id="ARBA00022574"/>
    </source>
</evidence>
<keyword evidence="4 11" id="KW-0853">WD repeat</keyword>
<keyword evidence="5" id="KW-0677">Repeat</keyword>
<organism evidence="13 14">
    <name type="scientific">Monilinia fructicola</name>
    <name type="common">Brown rot fungus</name>
    <name type="synonym">Ciboria fructicola</name>
    <dbReference type="NCBI Taxonomy" id="38448"/>
    <lineage>
        <taxon>Eukaryota</taxon>
        <taxon>Fungi</taxon>
        <taxon>Dikarya</taxon>
        <taxon>Ascomycota</taxon>
        <taxon>Pezizomycotina</taxon>
        <taxon>Leotiomycetes</taxon>
        <taxon>Helotiales</taxon>
        <taxon>Sclerotiniaceae</taxon>
        <taxon>Monilinia</taxon>
    </lineage>
</organism>
<evidence type="ECO:0000256" key="5">
    <source>
        <dbReference type="ARBA" id="ARBA00022737"/>
    </source>
</evidence>
<dbReference type="InterPro" id="IPR036322">
    <property type="entry name" value="WD40_repeat_dom_sf"/>
</dbReference>
<dbReference type="GO" id="GO:0015031">
    <property type="term" value="P:protein transport"/>
    <property type="evidence" value="ECO:0007669"/>
    <property type="project" value="UniProtKB-KW"/>
</dbReference>
<dbReference type="SMART" id="SM00320">
    <property type="entry name" value="WD40"/>
    <property type="match status" value="1"/>
</dbReference>
<name>A0A5M9JA87_MONFR</name>
<dbReference type="Gene3D" id="2.130.10.10">
    <property type="entry name" value="YVTN repeat-like/Quinoprotein amine dehydrogenase"/>
    <property type="match status" value="1"/>
</dbReference>
<evidence type="ECO:0000256" key="1">
    <source>
        <dbReference type="ARBA" id="ARBA00004567"/>
    </source>
</evidence>
<evidence type="ECO:0000256" key="2">
    <source>
        <dbReference type="ARBA" id="ARBA00010102"/>
    </source>
</evidence>
<feature type="compositionally biased region" description="Low complexity" evidence="12">
    <location>
        <begin position="174"/>
        <end position="185"/>
    </location>
</feature>
<feature type="region of interest" description="Disordered" evidence="12">
    <location>
        <begin position="124"/>
        <end position="199"/>
    </location>
</feature>
<evidence type="ECO:0000256" key="7">
    <source>
        <dbReference type="ARBA" id="ARBA00022927"/>
    </source>
</evidence>